<comment type="caution">
    <text evidence="2">The sequence shown here is derived from an EMBL/GenBank/DDBJ whole genome shotgun (WGS) entry which is preliminary data.</text>
</comment>
<name>A0A1V9ZEJ0_ACHHY</name>
<dbReference type="EMBL" id="JNBR01000151">
    <property type="protein sequence ID" value="OQR96240.1"/>
    <property type="molecule type" value="Genomic_DNA"/>
</dbReference>
<evidence type="ECO:0000313" key="2">
    <source>
        <dbReference type="EMBL" id="OQR96240.1"/>
    </source>
</evidence>
<feature type="compositionally biased region" description="Basic and acidic residues" evidence="1">
    <location>
        <begin position="7"/>
        <end position="17"/>
    </location>
</feature>
<dbReference type="Proteomes" id="UP000243579">
    <property type="component" value="Unassembled WGS sequence"/>
</dbReference>
<evidence type="ECO:0000256" key="1">
    <source>
        <dbReference type="SAM" id="MobiDB-lite"/>
    </source>
</evidence>
<feature type="region of interest" description="Disordered" evidence="1">
    <location>
        <begin position="1"/>
        <end position="28"/>
    </location>
</feature>
<keyword evidence="3" id="KW-1185">Reference proteome</keyword>
<reference evidence="2 3" key="1">
    <citation type="journal article" date="2014" name="Genome Biol. Evol.">
        <title>The secreted proteins of Achlya hypogyna and Thraustotheca clavata identify the ancestral oomycete secretome and reveal gene acquisitions by horizontal gene transfer.</title>
        <authorList>
            <person name="Misner I."/>
            <person name="Blouin N."/>
            <person name="Leonard G."/>
            <person name="Richards T.A."/>
            <person name="Lane C.E."/>
        </authorList>
    </citation>
    <scope>NUCLEOTIDE SEQUENCE [LARGE SCALE GENOMIC DNA]</scope>
    <source>
        <strain evidence="2 3">ATCC 48635</strain>
    </source>
</reference>
<accession>A0A1V9ZEJ0</accession>
<gene>
    <name evidence="2" type="ORF">ACHHYP_16532</name>
</gene>
<dbReference type="AlphaFoldDB" id="A0A1V9ZEJ0"/>
<proteinExistence type="predicted"/>
<sequence length="318" mass="35572">MQASPCVEKRTEVRRETPLSPAHKALSSKYTAPSGVSVLHAQFQHADSDDDDASQDWFVNDRPAEPSPVPTAVADTAPSVQRLSISNETDEDDTALRTSPLGFLHLRPAETGVLIMELGLSDQSMLKQYGAKYFKIYLPQVTPTQREFCLYGRNVLNKQKIRFSLCETKASKRNNPGYAGKVTITNTPLGKRYKVRRNSISRAHETQVVCPPSKQRSAFTVELHDRTHVLDVLLQPQNPLLNLLRGKTQREPEKCSSSVEKFTNPLVHIQCPKAMTSWLRIDKEGEASGSKYFIYYAKPFSMFLSAAIAVAIHANLLE</sequence>
<dbReference type="OrthoDB" id="159475at2759"/>
<organism evidence="2 3">
    <name type="scientific">Achlya hypogyna</name>
    <name type="common">Oomycete</name>
    <name type="synonym">Protoachlya hypogyna</name>
    <dbReference type="NCBI Taxonomy" id="1202772"/>
    <lineage>
        <taxon>Eukaryota</taxon>
        <taxon>Sar</taxon>
        <taxon>Stramenopiles</taxon>
        <taxon>Oomycota</taxon>
        <taxon>Saprolegniomycetes</taxon>
        <taxon>Saprolegniales</taxon>
        <taxon>Achlyaceae</taxon>
        <taxon>Achlya</taxon>
    </lineage>
</organism>
<evidence type="ECO:0000313" key="3">
    <source>
        <dbReference type="Proteomes" id="UP000243579"/>
    </source>
</evidence>
<protein>
    <submittedName>
        <fullName evidence="2">Uncharacterized protein</fullName>
    </submittedName>
</protein>